<reference evidence="13" key="1">
    <citation type="thesis" date="2020" institute="ProQuest LLC" country="789 East Eisenhower Parkway, Ann Arbor, MI, USA">
        <title>Comparative Genomics and Chromosome Evolution.</title>
        <authorList>
            <person name="Mudd A.B."/>
        </authorList>
    </citation>
    <scope>NUCLEOTIDE SEQUENCE</scope>
    <source>
        <strain evidence="13">1538</strain>
        <tissue evidence="13">Blood</tissue>
    </source>
</reference>
<comment type="catalytic activity">
    <reaction evidence="1">
        <text>S-ubiquitinyl-[E2 ubiquitin-conjugating enzyme]-L-cysteine + [acceptor protein]-L-lysine = [E2 ubiquitin-conjugating enzyme]-L-cysteine + N(6)-ubiquitinyl-[acceptor protein]-L-lysine.</text>
        <dbReference type="EC" id="2.3.2.27"/>
    </reaction>
</comment>
<evidence type="ECO:0000259" key="11">
    <source>
        <dbReference type="PROSITE" id="PS50089"/>
    </source>
</evidence>
<feature type="region of interest" description="Disordered" evidence="10">
    <location>
        <begin position="121"/>
        <end position="148"/>
    </location>
</feature>
<dbReference type="PROSITE" id="PS00518">
    <property type="entry name" value="ZF_RING_1"/>
    <property type="match status" value="1"/>
</dbReference>
<dbReference type="InterPro" id="IPR017907">
    <property type="entry name" value="Znf_RING_CS"/>
</dbReference>
<evidence type="ECO:0000313" key="13">
    <source>
        <dbReference type="EMBL" id="DBA33834.1"/>
    </source>
</evidence>
<evidence type="ECO:0000256" key="3">
    <source>
        <dbReference type="ARBA" id="ARBA00022679"/>
    </source>
</evidence>
<evidence type="ECO:0000256" key="5">
    <source>
        <dbReference type="ARBA" id="ARBA00022737"/>
    </source>
</evidence>
<dbReference type="Pfam" id="PF18044">
    <property type="entry name" value="zf-CCCH_4"/>
    <property type="match status" value="1"/>
</dbReference>
<dbReference type="FunFam" id="3.30.40.10:FF:000117">
    <property type="entry name" value="Probable E3 ubiquitin-protein ligase makorin-1"/>
    <property type="match status" value="1"/>
</dbReference>
<name>A0AAV3B462_PYXAD</name>
<protein>
    <recommendedName>
        <fullName evidence="2">RING-type E3 ubiquitin transferase</fullName>
        <ecNumber evidence="2">2.3.2.27</ecNumber>
    </recommendedName>
</protein>
<dbReference type="InterPro" id="IPR013083">
    <property type="entry name" value="Znf_RING/FYVE/PHD"/>
</dbReference>
<dbReference type="AlphaFoldDB" id="A0AAV3B462"/>
<evidence type="ECO:0000313" key="14">
    <source>
        <dbReference type="Proteomes" id="UP001181693"/>
    </source>
</evidence>
<evidence type="ECO:0000256" key="7">
    <source>
        <dbReference type="ARBA" id="ARBA00022786"/>
    </source>
</evidence>
<dbReference type="Pfam" id="PF00642">
    <property type="entry name" value="zf-CCCH"/>
    <property type="match status" value="1"/>
</dbReference>
<feature type="zinc finger region" description="C3H1-type" evidence="9">
    <location>
        <begin position="74"/>
        <end position="101"/>
    </location>
</feature>
<keyword evidence="4 9" id="KW-0479">Metal-binding</keyword>
<feature type="domain" description="RING-type" evidence="11">
    <location>
        <begin position="223"/>
        <end position="277"/>
    </location>
</feature>
<accession>A0AAV3B462</accession>
<dbReference type="InterPro" id="IPR036855">
    <property type="entry name" value="Znf_CCCH_sf"/>
</dbReference>
<dbReference type="PROSITE" id="PS50089">
    <property type="entry name" value="ZF_RING_2"/>
    <property type="match status" value="1"/>
</dbReference>
<evidence type="ECO:0000256" key="6">
    <source>
        <dbReference type="ARBA" id="ARBA00022771"/>
    </source>
</evidence>
<organism evidence="13 14">
    <name type="scientific">Pyxicephalus adspersus</name>
    <name type="common">African bullfrog</name>
    <dbReference type="NCBI Taxonomy" id="30357"/>
    <lineage>
        <taxon>Eukaryota</taxon>
        <taxon>Metazoa</taxon>
        <taxon>Chordata</taxon>
        <taxon>Craniata</taxon>
        <taxon>Vertebrata</taxon>
        <taxon>Euteleostomi</taxon>
        <taxon>Amphibia</taxon>
        <taxon>Batrachia</taxon>
        <taxon>Anura</taxon>
        <taxon>Neobatrachia</taxon>
        <taxon>Ranoidea</taxon>
        <taxon>Pyxicephalidae</taxon>
        <taxon>Pyxicephalinae</taxon>
        <taxon>Pyxicephalus</taxon>
    </lineage>
</organism>
<dbReference type="InterPro" id="IPR000571">
    <property type="entry name" value="Znf_CCCH"/>
</dbReference>
<dbReference type="Gene3D" id="3.30.40.10">
    <property type="entry name" value="Zinc/RING finger domain, C3HC4 (zinc finger)"/>
    <property type="match status" value="1"/>
</dbReference>
<keyword evidence="14" id="KW-1185">Reference proteome</keyword>
<feature type="zinc finger region" description="C3H1-type" evidence="9">
    <location>
        <begin position="48"/>
        <end position="73"/>
    </location>
</feature>
<keyword evidence="6 9" id="KW-0863">Zinc-finger</keyword>
<evidence type="ECO:0000256" key="10">
    <source>
        <dbReference type="SAM" id="MobiDB-lite"/>
    </source>
</evidence>
<evidence type="ECO:0000256" key="2">
    <source>
        <dbReference type="ARBA" id="ARBA00012483"/>
    </source>
</evidence>
<dbReference type="SUPFAM" id="SSF57850">
    <property type="entry name" value="RING/U-box"/>
    <property type="match status" value="1"/>
</dbReference>
<comment type="caution">
    <text evidence="13">The sequence shown here is derived from an EMBL/GenBank/DDBJ whole genome shotgun (WGS) entry which is preliminary data.</text>
</comment>
<evidence type="ECO:0000256" key="1">
    <source>
        <dbReference type="ARBA" id="ARBA00000900"/>
    </source>
</evidence>
<dbReference type="Gene3D" id="4.10.1000.10">
    <property type="entry name" value="Zinc finger, CCCH-type"/>
    <property type="match status" value="1"/>
</dbReference>
<dbReference type="PROSITE" id="PS50103">
    <property type="entry name" value="ZF_C3H1"/>
    <property type="match status" value="3"/>
</dbReference>
<evidence type="ECO:0000259" key="12">
    <source>
        <dbReference type="PROSITE" id="PS50103"/>
    </source>
</evidence>
<feature type="zinc finger region" description="C3H1-type" evidence="9">
    <location>
        <begin position="306"/>
        <end position="335"/>
    </location>
</feature>
<keyword evidence="8 9" id="KW-0862">Zinc</keyword>
<proteinExistence type="predicted"/>
<keyword evidence="3" id="KW-0808">Transferase</keyword>
<dbReference type="EC" id="2.3.2.27" evidence="2"/>
<feature type="domain" description="C3H1-type" evidence="12">
    <location>
        <begin position="306"/>
        <end position="335"/>
    </location>
</feature>
<evidence type="ECO:0000256" key="4">
    <source>
        <dbReference type="ARBA" id="ARBA00022723"/>
    </source>
</evidence>
<dbReference type="InterPro" id="IPR041367">
    <property type="entry name" value="Znf-CCCH_4"/>
</dbReference>
<sequence>MGREPPGGEACPGLISSPSGKGKSFFRHSLWRSLVFREAMATASSRGAVSRAPCRAFMRGVCRWGSNCHFSHERKPVPLCRHFQKGFCGYGDKCSFQHTAAYQPSVSHRYSGRRVSEPCIVPHISNPPGRRGSEPSATPLHMPHPESQSKSVQLPLENWALAAEFVPQNAGLVRSVSSPVLMDGSLRKKAENHVGTKTSMKILHSKLEEDSELQYEHSRDVVCGICMDKVYDKQVAEERVFGILPNCSHAYCVGCIKRWRKTREFQNEVIKGCPQCRVKSSYFIPHKYWIGDSAEKLKLIENFKAKTGKIRCRFFLQSNGRCPFKSECIYLHELPHGHQRRRRRDQRRSSASALSYSHLVGIYEEDFSEEEDINLLHCALTLALLEDRFELGLGFPEEVEVLFGEFSDSD</sequence>
<feature type="domain" description="C3H1-type" evidence="12">
    <location>
        <begin position="48"/>
        <end position="73"/>
    </location>
</feature>
<dbReference type="InterPro" id="IPR001841">
    <property type="entry name" value="Znf_RING"/>
</dbReference>
<dbReference type="SUPFAM" id="SSF90229">
    <property type="entry name" value="CCCH zinc finger"/>
    <property type="match status" value="2"/>
</dbReference>
<dbReference type="Pfam" id="PF13639">
    <property type="entry name" value="zf-RING_2"/>
    <property type="match status" value="1"/>
</dbReference>
<dbReference type="InterPro" id="IPR045072">
    <property type="entry name" value="MKRN-like"/>
</dbReference>
<dbReference type="EMBL" id="DYDO01000001">
    <property type="protein sequence ID" value="DBA33834.1"/>
    <property type="molecule type" value="Genomic_DNA"/>
</dbReference>
<dbReference type="GO" id="GO:0008270">
    <property type="term" value="F:zinc ion binding"/>
    <property type="evidence" value="ECO:0007669"/>
    <property type="project" value="UniProtKB-KW"/>
</dbReference>
<feature type="domain" description="C3H1-type" evidence="12">
    <location>
        <begin position="74"/>
        <end position="101"/>
    </location>
</feature>
<evidence type="ECO:0000256" key="8">
    <source>
        <dbReference type="ARBA" id="ARBA00022833"/>
    </source>
</evidence>
<dbReference type="PANTHER" id="PTHR11224:SF39">
    <property type="entry name" value="RING-TYPE E3 UBIQUITIN TRANSFERASE"/>
    <property type="match status" value="1"/>
</dbReference>
<dbReference type="CDD" id="cd16732">
    <property type="entry name" value="RING-HC_MKRN4"/>
    <property type="match status" value="1"/>
</dbReference>
<dbReference type="PANTHER" id="PTHR11224">
    <property type="entry name" value="MAKORIN-RELATED"/>
    <property type="match status" value="1"/>
</dbReference>
<dbReference type="Proteomes" id="UP001181693">
    <property type="component" value="Unassembled WGS sequence"/>
</dbReference>
<dbReference type="GO" id="GO:0061630">
    <property type="term" value="F:ubiquitin protein ligase activity"/>
    <property type="evidence" value="ECO:0007669"/>
    <property type="project" value="UniProtKB-EC"/>
</dbReference>
<evidence type="ECO:0000256" key="9">
    <source>
        <dbReference type="PROSITE-ProRule" id="PRU00723"/>
    </source>
</evidence>
<dbReference type="Pfam" id="PF14608">
    <property type="entry name" value="zf-CCCH_2"/>
    <property type="match status" value="1"/>
</dbReference>
<keyword evidence="7" id="KW-0833">Ubl conjugation pathway</keyword>
<dbReference type="SMART" id="SM00184">
    <property type="entry name" value="RING"/>
    <property type="match status" value="1"/>
</dbReference>
<keyword evidence="5" id="KW-0677">Repeat</keyword>
<dbReference type="GO" id="GO:0000209">
    <property type="term" value="P:protein polyubiquitination"/>
    <property type="evidence" value="ECO:0007669"/>
    <property type="project" value="InterPro"/>
</dbReference>
<gene>
    <name evidence="13" type="ORF">GDO54_001461</name>
</gene>
<dbReference type="SMART" id="SM00356">
    <property type="entry name" value="ZnF_C3H1"/>
    <property type="match status" value="3"/>
</dbReference>